<proteinExistence type="predicted"/>
<dbReference type="AlphaFoldDB" id="A0A5C6G691"/>
<feature type="compositionally biased region" description="Polar residues" evidence="1">
    <location>
        <begin position="36"/>
        <end position="65"/>
    </location>
</feature>
<organism evidence="2 3">
    <name type="scientific">Metarhizium rileyi (strain RCEF 4871)</name>
    <name type="common">Nomuraea rileyi</name>
    <dbReference type="NCBI Taxonomy" id="1649241"/>
    <lineage>
        <taxon>Eukaryota</taxon>
        <taxon>Fungi</taxon>
        <taxon>Dikarya</taxon>
        <taxon>Ascomycota</taxon>
        <taxon>Pezizomycotina</taxon>
        <taxon>Sordariomycetes</taxon>
        <taxon>Hypocreomycetidae</taxon>
        <taxon>Hypocreales</taxon>
        <taxon>Clavicipitaceae</taxon>
        <taxon>Metarhizium</taxon>
    </lineage>
</organism>
<sequence>MSKKEQMTSTKAQVSRQSTDSVTNRPRSPVVITITLPPQTWTNQTNRNKFTNTRGRNQASSSNRYSCSTHILLASKTSSSTSPSLFRQILPTPLPNRRTGNPSTALVLDRRSEETDVIRGSSGAIRI</sequence>
<feature type="region of interest" description="Disordered" evidence="1">
    <location>
        <begin position="1"/>
        <end position="65"/>
    </location>
</feature>
<evidence type="ECO:0000313" key="3">
    <source>
        <dbReference type="Proteomes" id="UP000317257"/>
    </source>
</evidence>
<comment type="caution">
    <text evidence="2">The sequence shown here is derived from an EMBL/GenBank/DDBJ whole genome shotgun (WGS) entry which is preliminary data.</text>
</comment>
<gene>
    <name evidence="2" type="ORF">ED733_002377</name>
</gene>
<feature type="compositionally biased region" description="Polar residues" evidence="1">
    <location>
        <begin position="7"/>
        <end position="26"/>
    </location>
</feature>
<reference evidence="3" key="1">
    <citation type="submission" date="2018-12" db="EMBL/GenBank/DDBJ databases">
        <title>The complete genome of Metarhizium rileyi, a key fungal pathogen of Lepidoptera.</title>
        <authorList>
            <person name="Binneck E."/>
            <person name="Lastra C.C.L."/>
            <person name="Sosa-Gomez D.R."/>
        </authorList>
    </citation>
    <scope>NUCLEOTIDE SEQUENCE [LARGE SCALE GENOMIC DNA]</scope>
    <source>
        <strain evidence="3">Cep018-CH2</strain>
    </source>
</reference>
<dbReference type="EMBL" id="SBHS01000033">
    <property type="protein sequence ID" value="TWU72048.1"/>
    <property type="molecule type" value="Genomic_DNA"/>
</dbReference>
<evidence type="ECO:0000313" key="2">
    <source>
        <dbReference type="EMBL" id="TWU72048.1"/>
    </source>
</evidence>
<evidence type="ECO:0000256" key="1">
    <source>
        <dbReference type="SAM" id="MobiDB-lite"/>
    </source>
</evidence>
<protein>
    <submittedName>
        <fullName evidence="2">Uncharacterized protein</fullName>
    </submittedName>
</protein>
<name>A0A5C6G691_METRR</name>
<dbReference type="Proteomes" id="UP000317257">
    <property type="component" value="Unassembled WGS sequence"/>
</dbReference>
<feature type="region of interest" description="Disordered" evidence="1">
    <location>
        <begin position="82"/>
        <end position="103"/>
    </location>
</feature>
<accession>A0A5C6G691</accession>